<comment type="similarity">
    <text evidence="5 7 9">Belongs to the PTH family.</text>
</comment>
<comment type="subunit">
    <text evidence="7">Monomer.</text>
</comment>
<feature type="binding site" evidence="7">
    <location>
        <position position="74"/>
    </location>
    <ligand>
        <name>tRNA</name>
        <dbReference type="ChEBI" id="CHEBI:17843"/>
    </ligand>
</feature>
<dbReference type="PANTHER" id="PTHR17224:SF1">
    <property type="entry name" value="PEPTIDYL-TRNA HYDROLASE"/>
    <property type="match status" value="1"/>
</dbReference>
<comment type="caution">
    <text evidence="7">Lacks conserved residue(s) required for the propagation of feature annotation.</text>
</comment>
<dbReference type="InterPro" id="IPR001328">
    <property type="entry name" value="Pept_tRNA_hydro"/>
</dbReference>
<sequence>MKLIVGLGNPGEKYQNTRHNLGFGVIDKLAASVERSASSWKLKKELKSEIIQANYTLDASIYTLILAKPQIYMNNSGMAVKLLADYYKVKPADIIVIHDDLDLPLGKIKVRMGGSAAGHHGVESVISALGDDKFIRVRVGIGPQTGVTFHKLERHKVEHGTVEKFVLETFTSQEKTKVKKMILQSAKAVKLILEKGLEVAQNQYN</sequence>
<gene>
    <name evidence="7" type="primary">pth</name>
    <name evidence="10" type="ORF">A2617_03595</name>
</gene>
<comment type="subcellular location">
    <subcellularLocation>
        <location evidence="7">Cytoplasm</location>
    </subcellularLocation>
</comment>
<keyword evidence="2 7" id="KW-0820">tRNA-binding</keyword>
<evidence type="ECO:0000256" key="7">
    <source>
        <dbReference type="HAMAP-Rule" id="MF_00083"/>
    </source>
</evidence>
<dbReference type="GO" id="GO:0072344">
    <property type="term" value="P:rescue of stalled ribosome"/>
    <property type="evidence" value="ECO:0007669"/>
    <property type="project" value="UniProtKB-UniRule"/>
</dbReference>
<comment type="function">
    <text evidence="7">Catalyzes the release of premature peptidyl moieties from peptidyl-tRNA molecules trapped in stalled 50S ribosomal subunits, and thus maintains levels of free tRNAs and 50S ribosomes.</text>
</comment>
<reference evidence="10 11" key="1">
    <citation type="journal article" date="2016" name="Nat. Commun.">
        <title>Thousands of microbial genomes shed light on interconnected biogeochemical processes in an aquifer system.</title>
        <authorList>
            <person name="Anantharaman K."/>
            <person name="Brown C.T."/>
            <person name="Hug L.A."/>
            <person name="Sharon I."/>
            <person name="Castelle C.J."/>
            <person name="Probst A.J."/>
            <person name="Thomas B.C."/>
            <person name="Singh A."/>
            <person name="Wilkins M.J."/>
            <person name="Karaoz U."/>
            <person name="Brodie E.L."/>
            <person name="Williams K.H."/>
            <person name="Hubbard S.S."/>
            <person name="Banfield J.F."/>
        </authorList>
    </citation>
    <scope>NUCLEOTIDE SEQUENCE [LARGE SCALE GENOMIC DNA]</scope>
</reference>
<dbReference type="HAMAP" id="MF_00083">
    <property type="entry name" value="Pept_tRNA_hydro_bact"/>
    <property type="match status" value="1"/>
</dbReference>
<evidence type="ECO:0000256" key="4">
    <source>
        <dbReference type="ARBA" id="ARBA00022884"/>
    </source>
</evidence>
<evidence type="ECO:0000256" key="8">
    <source>
        <dbReference type="RuleBase" id="RU000673"/>
    </source>
</evidence>
<evidence type="ECO:0000313" key="10">
    <source>
        <dbReference type="EMBL" id="OGE71233.1"/>
    </source>
</evidence>
<dbReference type="SUPFAM" id="SSF53178">
    <property type="entry name" value="Peptidyl-tRNA hydrolase-like"/>
    <property type="match status" value="1"/>
</dbReference>
<evidence type="ECO:0000256" key="6">
    <source>
        <dbReference type="ARBA" id="ARBA00050038"/>
    </source>
</evidence>
<dbReference type="FunFam" id="3.40.50.1470:FF:000001">
    <property type="entry name" value="Peptidyl-tRNA hydrolase"/>
    <property type="match status" value="1"/>
</dbReference>
<evidence type="ECO:0000256" key="5">
    <source>
        <dbReference type="ARBA" id="ARBA00038063"/>
    </source>
</evidence>
<feature type="binding site" evidence="7">
    <location>
        <position position="72"/>
    </location>
    <ligand>
        <name>tRNA</name>
        <dbReference type="ChEBI" id="CHEBI:17843"/>
    </ligand>
</feature>
<name>A0A1F5N0X0_9BACT</name>
<protein>
    <recommendedName>
        <fullName evidence="6 7">Peptidyl-tRNA hydrolase</fullName>
        <shortName evidence="7">Pth</shortName>
        <ecNumber evidence="1 7">3.1.1.29</ecNumber>
    </recommendedName>
</protein>
<evidence type="ECO:0000256" key="1">
    <source>
        <dbReference type="ARBA" id="ARBA00013260"/>
    </source>
</evidence>
<dbReference type="AlphaFoldDB" id="A0A1F5N0X0"/>
<dbReference type="Pfam" id="PF01195">
    <property type="entry name" value="Pept_tRNA_hydro"/>
    <property type="match status" value="1"/>
</dbReference>
<keyword evidence="7" id="KW-0963">Cytoplasm</keyword>
<keyword evidence="4 7" id="KW-0694">RNA-binding</keyword>
<dbReference type="Proteomes" id="UP000177135">
    <property type="component" value="Unassembled WGS sequence"/>
</dbReference>
<dbReference type="GO" id="GO:0004045">
    <property type="term" value="F:peptidyl-tRNA hydrolase activity"/>
    <property type="evidence" value="ECO:0007669"/>
    <property type="project" value="UniProtKB-UniRule"/>
</dbReference>
<evidence type="ECO:0000256" key="9">
    <source>
        <dbReference type="RuleBase" id="RU004320"/>
    </source>
</evidence>
<feature type="binding site" evidence="7">
    <location>
        <position position="14"/>
    </location>
    <ligand>
        <name>tRNA</name>
        <dbReference type="ChEBI" id="CHEBI:17843"/>
    </ligand>
</feature>
<evidence type="ECO:0000256" key="3">
    <source>
        <dbReference type="ARBA" id="ARBA00022801"/>
    </source>
</evidence>
<dbReference type="EMBL" id="MFEC01000015">
    <property type="protein sequence ID" value="OGE71233.1"/>
    <property type="molecule type" value="Genomic_DNA"/>
</dbReference>
<dbReference type="GO" id="GO:0005737">
    <property type="term" value="C:cytoplasm"/>
    <property type="evidence" value="ECO:0007669"/>
    <property type="project" value="UniProtKB-SubCell"/>
</dbReference>
<comment type="catalytic activity">
    <reaction evidence="7 8">
        <text>an N-acyl-L-alpha-aminoacyl-tRNA + H2O = an N-acyl-L-amino acid + a tRNA + H(+)</text>
        <dbReference type="Rhea" id="RHEA:54448"/>
        <dbReference type="Rhea" id="RHEA-COMP:10123"/>
        <dbReference type="Rhea" id="RHEA-COMP:13883"/>
        <dbReference type="ChEBI" id="CHEBI:15377"/>
        <dbReference type="ChEBI" id="CHEBI:15378"/>
        <dbReference type="ChEBI" id="CHEBI:59874"/>
        <dbReference type="ChEBI" id="CHEBI:78442"/>
        <dbReference type="ChEBI" id="CHEBI:138191"/>
        <dbReference type="EC" id="3.1.1.29"/>
    </reaction>
</comment>
<dbReference type="GO" id="GO:0000049">
    <property type="term" value="F:tRNA binding"/>
    <property type="evidence" value="ECO:0007669"/>
    <property type="project" value="UniProtKB-UniRule"/>
</dbReference>
<dbReference type="EC" id="3.1.1.29" evidence="1 7"/>
<dbReference type="InterPro" id="IPR018171">
    <property type="entry name" value="Pept_tRNA_hydro_CS"/>
</dbReference>
<evidence type="ECO:0000256" key="2">
    <source>
        <dbReference type="ARBA" id="ARBA00022555"/>
    </source>
</evidence>
<feature type="active site" description="Proton acceptor" evidence="7">
    <location>
        <position position="19"/>
    </location>
</feature>
<dbReference type="PANTHER" id="PTHR17224">
    <property type="entry name" value="PEPTIDYL-TRNA HYDROLASE"/>
    <property type="match status" value="1"/>
</dbReference>
<comment type="function">
    <text evidence="7">Hydrolyzes ribosome-free peptidyl-tRNAs (with 1 or more amino acids incorporated), which drop off the ribosome during protein synthesis, or as a result of ribosome stalling.</text>
</comment>
<keyword evidence="3 7" id="KW-0378">Hydrolase</keyword>
<evidence type="ECO:0000313" key="11">
    <source>
        <dbReference type="Proteomes" id="UP000177135"/>
    </source>
</evidence>
<dbReference type="NCBIfam" id="TIGR00447">
    <property type="entry name" value="pth"/>
    <property type="match status" value="1"/>
</dbReference>
<dbReference type="InterPro" id="IPR036416">
    <property type="entry name" value="Pept_tRNA_hydro_sf"/>
</dbReference>
<feature type="site" description="Discriminates between blocked and unblocked aminoacyl-tRNA" evidence="7">
    <location>
        <position position="9"/>
    </location>
</feature>
<proteinExistence type="inferred from homology"/>
<organism evidence="10 11">
    <name type="scientific">Candidatus Daviesbacteria bacterium RIFOXYD1_FULL_41_10</name>
    <dbReference type="NCBI Taxonomy" id="1797801"/>
    <lineage>
        <taxon>Bacteria</taxon>
        <taxon>Candidatus Daviesiibacteriota</taxon>
    </lineage>
</organism>
<accession>A0A1F5N0X0</accession>
<dbReference type="CDD" id="cd00462">
    <property type="entry name" value="PTH"/>
    <property type="match status" value="1"/>
</dbReference>
<feature type="site" description="Stabilizes the basic form of H active site to accept a proton" evidence="7">
    <location>
        <position position="99"/>
    </location>
</feature>
<dbReference type="PROSITE" id="PS01195">
    <property type="entry name" value="PEPT_TRNA_HYDROL_1"/>
    <property type="match status" value="1"/>
</dbReference>
<dbReference type="GO" id="GO:0006515">
    <property type="term" value="P:protein quality control for misfolded or incompletely synthesized proteins"/>
    <property type="evidence" value="ECO:0007669"/>
    <property type="project" value="UniProtKB-UniRule"/>
</dbReference>
<dbReference type="Gene3D" id="3.40.50.1470">
    <property type="entry name" value="Peptidyl-tRNA hydrolase"/>
    <property type="match status" value="1"/>
</dbReference>
<comment type="caution">
    <text evidence="10">The sequence shown here is derived from an EMBL/GenBank/DDBJ whole genome shotgun (WGS) entry which is preliminary data.</text>
</comment>